<evidence type="ECO:0000313" key="2">
    <source>
        <dbReference type="Proteomes" id="UP000509535"/>
    </source>
</evidence>
<reference evidence="1 2" key="1">
    <citation type="submission" date="2019-06" db="EMBL/GenBank/DDBJ databases">
        <title>The organization of the Streptococcus sanguinis genomes.</title>
        <authorList>
            <person name="Wang H.Y."/>
            <person name="Chen Y.Y.M."/>
            <person name="Wu C.H."/>
        </authorList>
    </citation>
    <scope>NUCLEOTIDE SEQUENCE [LARGE SCALE GENOMIC DNA]</scope>
    <source>
        <strain evidence="1 2">CGMH058</strain>
    </source>
</reference>
<dbReference type="EMBL" id="CP040798">
    <property type="protein sequence ID" value="QLB49349.1"/>
    <property type="molecule type" value="Genomic_DNA"/>
</dbReference>
<dbReference type="AlphaFoldDB" id="A0A7H8UY81"/>
<sequence length="87" mass="9643">MKFFQNVVFANAQTASMPLSFARLYEPAIAKKLAERRLLLRSVCINASKFDGARGLSHEVFAEPSSCYYSNCIYASKPCSSLQAGNR</sequence>
<evidence type="ECO:0000313" key="1">
    <source>
        <dbReference type="EMBL" id="QLB49349.1"/>
    </source>
</evidence>
<gene>
    <name evidence="1" type="ORF">FDP16_01555</name>
</gene>
<dbReference type="RefSeq" id="WP_176798312.1">
    <property type="nucleotide sequence ID" value="NZ_CP040798.1"/>
</dbReference>
<dbReference type="Proteomes" id="UP000509535">
    <property type="component" value="Chromosome"/>
</dbReference>
<protein>
    <submittedName>
        <fullName evidence="1">Uncharacterized protein</fullName>
    </submittedName>
</protein>
<proteinExistence type="predicted"/>
<organism evidence="1 2">
    <name type="scientific">Streptococcus sanguinis</name>
    <dbReference type="NCBI Taxonomy" id="1305"/>
    <lineage>
        <taxon>Bacteria</taxon>
        <taxon>Bacillati</taxon>
        <taxon>Bacillota</taxon>
        <taxon>Bacilli</taxon>
        <taxon>Lactobacillales</taxon>
        <taxon>Streptococcaceae</taxon>
        <taxon>Streptococcus</taxon>
    </lineage>
</organism>
<name>A0A7H8UY81_STRSA</name>
<accession>A0A7H8UY81</accession>